<evidence type="ECO:0000313" key="8">
    <source>
        <dbReference type="EMBL" id="PKW20097.1"/>
    </source>
</evidence>
<evidence type="ECO:0000256" key="3">
    <source>
        <dbReference type="ARBA" id="ARBA00022448"/>
    </source>
</evidence>
<reference evidence="9 11" key="2">
    <citation type="submission" date="2018-10" db="EMBL/GenBank/DDBJ databases">
        <title>Genomic Encyclopedia of Archaeal and Bacterial Type Strains, Phase II (KMG-II): from individual species to whole genera.</title>
        <authorList>
            <person name="Goeker M."/>
        </authorList>
    </citation>
    <scope>NUCLEOTIDE SEQUENCE [LARGE SCALE GENOMIC DNA]</scope>
    <source>
        <strain evidence="9 11">DSM 21886</strain>
    </source>
</reference>
<protein>
    <submittedName>
        <fullName evidence="9">Outer membrane protein TolC</fullName>
    </submittedName>
</protein>
<gene>
    <name evidence="8" type="ORF">B0G92_3176</name>
    <name evidence="9" type="ORF">CLV50_3223</name>
</gene>
<evidence type="ECO:0000313" key="10">
    <source>
        <dbReference type="Proteomes" id="UP000233767"/>
    </source>
</evidence>
<name>A0A497U0R3_9FLAO</name>
<dbReference type="InterPro" id="IPR051906">
    <property type="entry name" value="TolC-like"/>
</dbReference>
<evidence type="ECO:0000256" key="6">
    <source>
        <dbReference type="ARBA" id="ARBA00023136"/>
    </source>
</evidence>
<reference evidence="8 10" key="1">
    <citation type="submission" date="2017-12" db="EMBL/GenBank/DDBJ databases">
        <title>Genomic Encyclopedia of Type Strains, Phase III (KMG-III): the genomes of soil and plant-associated and newly described type strains.</title>
        <authorList>
            <person name="Whitman W."/>
        </authorList>
    </citation>
    <scope>NUCLEOTIDE SEQUENCE [LARGE SCALE GENOMIC DNA]</scope>
    <source>
        <strain evidence="8 10">IP-10</strain>
    </source>
</reference>
<evidence type="ECO:0000256" key="1">
    <source>
        <dbReference type="ARBA" id="ARBA00004442"/>
    </source>
</evidence>
<dbReference type="InterPro" id="IPR003423">
    <property type="entry name" value="OMP_efflux"/>
</dbReference>
<accession>A0A497U0R3</accession>
<proteinExistence type="inferred from homology"/>
<dbReference type="EMBL" id="RCCB01000015">
    <property type="protein sequence ID" value="RLJ23407.1"/>
    <property type="molecule type" value="Genomic_DNA"/>
</dbReference>
<dbReference type="AlphaFoldDB" id="A0A497U0R3"/>
<sequence>MNNDRYKKAHLSPRSCPHPTARVIKMKLETKFRLTLYDYKYFTMKKASHILIITLLLFIGSSPLFAQKKELSLQEALSMAKQGNKTLQVQVLEEKHAREQTKESRGKLLPDISAGMAFSHYFDRQNIFLPGSFAGTNKAVQEVAVGGRNAFNGFVSLYQPVLDIASNRLTKASKINEKIQTEKTEDLKSQVALWVSTRYLDILMMKRQLILLQQSHERNVRALKDSRALLAQGKGLKSDTLRSFIAVENLKSSVSYLKNSIEVSGMELKRLIGLEDAQELELTDELESEIQAKQTEFLTVSKALEIAETNRNDLNVQELTLELQQQKLSAAKAALLPKLSLIGQYQIQAQADDLKLNDYVWPRTSFLGLQVSIPILNGGQNKSRIGQARIVAQQEQIRLKGLKDEVKTTLASIISKWKEATSQLEIQITTVQSAELNHQMTEDRFKNGLGSRLELTDAELALTQAKINYLQAIYNLRRLHTELQYALGVLEL</sequence>
<dbReference type="PANTHER" id="PTHR30026:SF20">
    <property type="entry name" value="OUTER MEMBRANE PROTEIN TOLC"/>
    <property type="match status" value="1"/>
</dbReference>
<dbReference type="Proteomes" id="UP000233767">
    <property type="component" value="Unassembled WGS sequence"/>
</dbReference>
<evidence type="ECO:0000313" key="9">
    <source>
        <dbReference type="EMBL" id="RLJ23407.1"/>
    </source>
</evidence>
<keyword evidence="3" id="KW-0813">Transport</keyword>
<dbReference type="Proteomes" id="UP000275027">
    <property type="component" value="Unassembled WGS sequence"/>
</dbReference>
<dbReference type="GO" id="GO:0015288">
    <property type="term" value="F:porin activity"/>
    <property type="evidence" value="ECO:0007669"/>
    <property type="project" value="TreeGrafter"/>
</dbReference>
<dbReference type="Pfam" id="PF02321">
    <property type="entry name" value="OEP"/>
    <property type="match status" value="2"/>
</dbReference>
<dbReference type="GO" id="GO:1990281">
    <property type="term" value="C:efflux pump complex"/>
    <property type="evidence" value="ECO:0007669"/>
    <property type="project" value="TreeGrafter"/>
</dbReference>
<dbReference type="GO" id="GO:0009279">
    <property type="term" value="C:cell outer membrane"/>
    <property type="evidence" value="ECO:0007669"/>
    <property type="project" value="UniProtKB-SubCell"/>
</dbReference>
<keyword evidence="7" id="KW-0998">Cell outer membrane</keyword>
<organism evidence="9 11">
    <name type="scientific">Flavobacterium lindanitolerans</name>
    <dbReference type="NCBI Taxonomy" id="428988"/>
    <lineage>
        <taxon>Bacteria</taxon>
        <taxon>Pseudomonadati</taxon>
        <taxon>Bacteroidota</taxon>
        <taxon>Flavobacteriia</taxon>
        <taxon>Flavobacteriales</taxon>
        <taxon>Flavobacteriaceae</taxon>
        <taxon>Flavobacterium</taxon>
    </lineage>
</organism>
<keyword evidence="5" id="KW-0812">Transmembrane</keyword>
<evidence type="ECO:0000256" key="5">
    <source>
        <dbReference type="ARBA" id="ARBA00022692"/>
    </source>
</evidence>
<comment type="caution">
    <text evidence="9">The sequence shown here is derived from an EMBL/GenBank/DDBJ whole genome shotgun (WGS) entry which is preliminary data.</text>
</comment>
<keyword evidence="10" id="KW-1185">Reference proteome</keyword>
<evidence type="ECO:0000256" key="2">
    <source>
        <dbReference type="ARBA" id="ARBA00007613"/>
    </source>
</evidence>
<evidence type="ECO:0000313" key="11">
    <source>
        <dbReference type="Proteomes" id="UP000275027"/>
    </source>
</evidence>
<dbReference type="PANTHER" id="PTHR30026">
    <property type="entry name" value="OUTER MEMBRANE PROTEIN TOLC"/>
    <property type="match status" value="1"/>
</dbReference>
<keyword evidence="4" id="KW-1134">Transmembrane beta strand</keyword>
<dbReference type="Gene3D" id="1.20.1600.10">
    <property type="entry name" value="Outer membrane efflux proteins (OEP)"/>
    <property type="match status" value="1"/>
</dbReference>
<evidence type="ECO:0000256" key="7">
    <source>
        <dbReference type="ARBA" id="ARBA00023237"/>
    </source>
</evidence>
<comment type="similarity">
    <text evidence="2">Belongs to the outer membrane factor (OMF) (TC 1.B.17) family.</text>
</comment>
<dbReference type="EMBL" id="PJND01000011">
    <property type="protein sequence ID" value="PKW20097.1"/>
    <property type="molecule type" value="Genomic_DNA"/>
</dbReference>
<dbReference type="SUPFAM" id="SSF56954">
    <property type="entry name" value="Outer membrane efflux proteins (OEP)"/>
    <property type="match status" value="1"/>
</dbReference>
<dbReference type="GO" id="GO:0015562">
    <property type="term" value="F:efflux transmembrane transporter activity"/>
    <property type="evidence" value="ECO:0007669"/>
    <property type="project" value="InterPro"/>
</dbReference>
<evidence type="ECO:0000256" key="4">
    <source>
        <dbReference type="ARBA" id="ARBA00022452"/>
    </source>
</evidence>
<keyword evidence="6" id="KW-0472">Membrane</keyword>
<comment type="subcellular location">
    <subcellularLocation>
        <location evidence="1">Cell outer membrane</location>
    </subcellularLocation>
</comment>